<feature type="transmembrane region" description="Helical" evidence="7">
    <location>
        <begin position="147"/>
        <end position="168"/>
    </location>
</feature>
<keyword evidence="3" id="KW-1003">Cell membrane</keyword>
<keyword evidence="4 7" id="KW-0812">Transmembrane</keyword>
<keyword evidence="11" id="KW-1185">Reference proteome</keyword>
<evidence type="ECO:0000259" key="9">
    <source>
        <dbReference type="Pfam" id="PF06750"/>
    </source>
</evidence>
<organism evidence="10 11">
    <name type="scientific">Anaerocellum danielii</name>
    <dbReference type="NCBI Taxonomy" id="1387557"/>
    <lineage>
        <taxon>Bacteria</taxon>
        <taxon>Bacillati</taxon>
        <taxon>Bacillota</taxon>
        <taxon>Bacillota incertae sedis</taxon>
        <taxon>Caldicellulosiruptorales</taxon>
        <taxon>Caldicellulosiruptoraceae</taxon>
        <taxon>Anaerocellum</taxon>
    </lineage>
</organism>
<dbReference type="PANTHER" id="PTHR30487">
    <property type="entry name" value="TYPE 4 PREPILIN-LIKE PROTEINS LEADER PEPTIDE-PROCESSING ENZYME"/>
    <property type="match status" value="1"/>
</dbReference>
<evidence type="ECO:0000256" key="4">
    <source>
        <dbReference type="ARBA" id="ARBA00022692"/>
    </source>
</evidence>
<comment type="similarity">
    <text evidence="2">Belongs to the peptidase A24 family.</text>
</comment>
<dbReference type="InterPro" id="IPR010627">
    <property type="entry name" value="Prepilin_pept_A24_N"/>
</dbReference>
<dbReference type="Pfam" id="PF06750">
    <property type="entry name" value="A24_N_bact"/>
    <property type="match status" value="1"/>
</dbReference>
<dbReference type="PANTHER" id="PTHR30487:SF0">
    <property type="entry name" value="PREPILIN LEADER PEPTIDASE_N-METHYLTRANSFERASE-RELATED"/>
    <property type="match status" value="1"/>
</dbReference>
<dbReference type="EMBL" id="CP139957">
    <property type="protein sequence ID" value="WPX08021.1"/>
    <property type="molecule type" value="Genomic_DNA"/>
</dbReference>
<proteinExistence type="inferred from homology"/>
<accession>A0ABZ0TX42</accession>
<sequence>MIEAIVGMLGLVIGSFLNVCIYRLPRGESIIFPSSHCPNCGKALKWYDLIPVLSFIILRGKCRYCKNPISPLYPAVEILCCFLAIASIKVVGLNVSAFLLFVVGCLLLYISIVDFKTYEMSVGSILLLAILKLMFEVSIKGISKSSILYMVLGSILNTLLVGLIYAVSRGVAMGLGDVLLLMAGGVGFSVRQAIVCNFIAFTVAFIYVLALKLNQIILRRNRKVREIPFGPFLSIGIFISTIAGETIADFYYQLILVR</sequence>
<feature type="transmembrane region" description="Helical" evidence="7">
    <location>
        <begin position="118"/>
        <end position="135"/>
    </location>
</feature>
<reference evidence="10 11" key="1">
    <citation type="submission" date="2023-12" db="EMBL/GenBank/DDBJ databases">
        <authorList>
            <person name="Manesh M.J.H."/>
            <person name="Bing R.G."/>
            <person name="Willard D.J."/>
            <person name="Kelly R.M."/>
        </authorList>
    </citation>
    <scope>NUCLEOTIDE SEQUENCE [LARGE SCALE GENOMIC DNA]</scope>
    <source>
        <strain evidence="10 11">DSM 8977</strain>
    </source>
</reference>
<evidence type="ECO:0000256" key="5">
    <source>
        <dbReference type="ARBA" id="ARBA00022989"/>
    </source>
</evidence>
<feature type="domain" description="Prepilin type IV endopeptidase peptidase" evidence="8">
    <location>
        <begin position="102"/>
        <end position="209"/>
    </location>
</feature>
<feature type="transmembrane region" description="Helical" evidence="7">
    <location>
        <begin position="188"/>
        <end position="211"/>
    </location>
</feature>
<protein>
    <submittedName>
        <fullName evidence="10">Prepilin peptidase</fullName>
    </submittedName>
</protein>
<dbReference type="InterPro" id="IPR000045">
    <property type="entry name" value="Prepilin_IV_endopep_pep"/>
</dbReference>
<evidence type="ECO:0000256" key="7">
    <source>
        <dbReference type="SAM" id="Phobius"/>
    </source>
</evidence>
<dbReference type="RefSeq" id="WP_045175338.1">
    <property type="nucleotide sequence ID" value="NZ_CP139957.1"/>
</dbReference>
<evidence type="ECO:0000256" key="3">
    <source>
        <dbReference type="ARBA" id="ARBA00022475"/>
    </source>
</evidence>
<dbReference type="Proteomes" id="UP001322744">
    <property type="component" value="Chromosome"/>
</dbReference>
<evidence type="ECO:0000313" key="11">
    <source>
        <dbReference type="Proteomes" id="UP001322744"/>
    </source>
</evidence>
<evidence type="ECO:0000313" key="10">
    <source>
        <dbReference type="EMBL" id="WPX08021.1"/>
    </source>
</evidence>
<feature type="domain" description="Prepilin peptidase A24 N-terminal" evidence="9">
    <location>
        <begin position="9"/>
        <end position="87"/>
    </location>
</feature>
<feature type="transmembrane region" description="Helical" evidence="7">
    <location>
        <begin position="232"/>
        <end position="252"/>
    </location>
</feature>
<dbReference type="InterPro" id="IPR050882">
    <property type="entry name" value="Prepilin_peptidase/N-MTase"/>
</dbReference>
<keyword evidence="6 7" id="KW-0472">Membrane</keyword>
<evidence type="ECO:0000259" key="8">
    <source>
        <dbReference type="Pfam" id="PF01478"/>
    </source>
</evidence>
<comment type="subcellular location">
    <subcellularLocation>
        <location evidence="1">Cell membrane</location>
        <topology evidence="1">Multi-pass membrane protein</topology>
    </subcellularLocation>
</comment>
<evidence type="ECO:0000256" key="6">
    <source>
        <dbReference type="ARBA" id="ARBA00023136"/>
    </source>
</evidence>
<dbReference type="Pfam" id="PF01478">
    <property type="entry name" value="Peptidase_A24"/>
    <property type="match status" value="1"/>
</dbReference>
<feature type="transmembrane region" description="Helical" evidence="7">
    <location>
        <begin position="91"/>
        <end position="112"/>
    </location>
</feature>
<feature type="transmembrane region" description="Helical" evidence="7">
    <location>
        <begin position="6"/>
        <end position="24"/>
    </location>
</feature>
<gene>
    <name evidence="10" type="ORF">SOJ16_001871</name>
</gene>
<evidence type="ECO:0000256" key="2">
    <source>
        <dbReference type="ARBA" id="ARBA00005801"/>
    </source>
</evidence>
<dbReference type="Gene3D" id="1.20.120.1220">
    <property type="match status" value="1"/>
</dbReference>
<keyword evidence="5 7" id="KW-1133">Transmembrane helix</keyword>
<name>A0ABZ0TX42_9FIRM</name>
<evidence type="ECO:0000256" key="1">
    <source>
        <dbReference type="ARBA" id="ARBA00004651"/>
    </source>
</evidence>